<dbReference type="FunFam" id="3.40.640.10:FF:000030">
    <property type="entry name" value="Low-specificity L-threonine aldolase"/>
    <property type="match status" value="1"/>
</dbReference>
<keyword evidence="8" id="KW-1185">Reference proteome</keyword>
<evidence type="ECO:0000256" key="4">
    <source>
        <dbReference type="ARBA" id="ARBA00023239"/>
    </source>
</evidence>
<dbReference type="InterPro" id="IPR001597">
    <property type="entry name" value="ArAA_b-elim_lyase/Thr_aldolase"/>
</dbReference>
<comment type="caution">
    <text evidence="7">The sequence shown here is derived from an EMBL/GenBank/DDBJ whole genome shotgun (WGS) entry which is preliminary data.</text>
</comment>
<evidence type="ECO:0000256" key="3">
    <source>
        <dbReference type="ARBA" id="ARBA00022898"/>
    </source>
</evidence>
<keyword evidence="4" id="KW-0456">Lyase</keyword>
<evidence type="ECO:0000256" key="1">
    <source>
        <dbReference type="ARBA" id="ARBA00001933"/>
    </source>
</evidence>
<dbReference type="Gene3D" id="3.90.1150.10">
    <property type="entry name" value="Aspartate Aminotransferase, domain 1"/>
    <property type="match status" value="1"/>
</dbReference>
<dbReference type="SUPFAM" id="SSF53383">
    <property type="entry name" value="PLP-dependent transferases"/>
    <property type="match status" value="1"/>
</dbReference>
<dbReference type="Proteomes" id="UP001209878">
    <property type="component" value="Unassembled WGS sequence"/>
</dbReference>
<organism evidence="7 8">
    <name type="scientific">Ridgeia piscesae</name>
    <name type="common">Tubeworm</name>
    <dbReference type="NCBI Taxonomy" id="27915"/>
    <lineage>
        <taxon>Eukaryota</taxon>
        <taxon>Metazoa</taxon>
        <taxon>Spiralia</taxon>
        <taxon>Lophotrochozoa</taxon>
        <taxon>Annelida</taxon>
        <taxon>Polychaeta</taxon>
        <taxon>Sedentaria</taxon>
        <taxon>Canalipalpata</taxon>
        <taxon>Sabellida</taxon>
        <taxon>Siboglinidae</taxon>
        <taxon>Ridgeia</taxon>
    </lineage>
</organism>
<evidence type="ECO:0000259" key="6">
    <source>
        <dbReference type="Pfam" id="PF01212"/>
    </source>
</evidence>
<reference evidence="7" key="1">
    <citation type="journal article" date="2023" name="Mol. Biol. Evol.">
        <title>Third-Generation Sequencing Reveals the Adaptive Role of the Epigenome in Three Deep-Sea Polychaetes.</title>
        <authorList>
            <person name="Perez M."/>
            <person name="Aroh O."/>
            <person name="Sun Y."/>
            <person name="Lan Y."/>
            <person name="Juniper S.K."/>
            <person name="Young C.R."/>
            <person name="Angers B."/>
            <person name="Qian P.Y."/>
        </authorList>
    </citation>
    <scope>NUCLEOTIDE SEQUENCE</scope>
    <source>
        <strain evidence="7">R07B-5</strain>
    </source>
</reference>
<dbReference type="InterPro" id="IPR015422">
    <property type="entry name" value="PyrdxlP-dep_Trfase_small"/>
</dbReference>
<dbReference type="InterPro" id="IPR023603">
    <property type="entry name" value="Low_specificity_L-TA-like"/>
</dbReference>
<feature type="domain" description="Aromatic amino acid beta-eliminating lyase/threonine aldolase" evidence="6">
    <location>
        <begin position="43"/>
        <end position="331"/>
    </location>
</feature>
<dbReference type="PANTHER" id="PTHR48097">
    <property type="entry name" value="L-THREONINE ALDOLASE-RELATED"/>
    <property type="match status" value="1"/>
</dbReference>
<comment type="cofactor">
    <cofactor evidence="1">
        <name>pyridoxal 5'-phosphate</name>
        <dbReference type="ChEBI" id="CHEBI:597326"/>
    </cofactor>
</comment>
<dbReference type="CDD" id="cd06502">
    <property type="entry name" value="TA_like"/>
    <property type="match status" value="1"/>
</dbReference>
<dbReference type="PANTHER" id="PTHR48097:SF9">
    <property type="entry name" value="L-THREONINE ALDOLASE"/>
    <property type="match status" value="1"/>
</dbReference>
<evidence type="ECO:0000256" key="2">
    <source>
        <dbReference type="ARBA" id="ARBA00006966"/>
    </source>
</evidence>
<dbReference type="EMBL" id="JAODUO010000410">
    <property type="protein sequence ID" value="KAK2181102.1"/>
    <property type="molecule type" value="Genomic_DNA"/>
</dbReference>
<name>A0AAD9NSG0_RIDPI</name>
<dbReference type="GO" id="GO:0006567">
    <property type="term" value="P:L-threonine catabolic process"/>
    <property type="evidence" value="ECO:0007669"/>
    <property type="project" value="TreeGrafter"/>
</dbReference>
<dbReference type="InterPro" id="IPR015421">
    <property type="entry name" value="PyrdxlP-dep_Trfase_major"/>
</dbReference>
<sequence length="412" mass="44776">MALRLFAPRTEHFQRLSGWARLSWRSYRGGPAAEKLGGAYAVDLRSDVLTKPTTAMKEAMMEATMGDDVFGEDVTINKLQSTVAEMFNKEAALFVPSGTMGNLISVLSHCHSRGLEVLLGHQSHLIIYEQGGMATVGGVHPRTIPNLSDGTFDLEVVKDYIRPLDDSHQPFTGLICVENTHNVCGGTVLPLDFLAELRKIADDHKLPVHMDGARMMNSAAALDVAPSVILENVDSVSMCFSKGLGAPVGSIISGSAEFIARAVRLRKVLGGGMRQPGMLAAAALFTLDGLIPRLQTDHRHARMIAEAVMKESSGLVHVDLERVQTNIVMIEMLKEGLDAQQFCDRLSQVTMEEEKEIGEPIVVLSYPSTKRVTRLVAHSSVDTKDILAAIAKITYVLHELANQEAESKASHG</sequence>
<dbReference type="NCBIfam" id="NF041359">
    <property type="entry name" value="GntG_guanitoxin"/>
    <property type="match status" value="1"/>
</dbReference>
<dbReference type="Pfam" id="PF01212">
    <property type="entry name" value="Beta_elim_lyase"/>
    <property type="match status" value="1"/>
</dbReference>
<comment type="similarity">
    <text evidence="2">Belongs to the threonine aldolase family.</text>
</comment>
<dbReference type="GO" id="GO:0008732">
    <property type="term" value="F:L-allo-threonine aldolase activity"/>
    <property type="evidence" value="ECO:0007669"/>
    <property type="project" value="TreeGrafter"/>
</dbReference>
<evidence type="ECO:0000256" key="5">
    <source>
        <dbReference type="PIRSR" id="PIRSR017617-1"/>
    </source>
</evidence>
<feature type="modified residue" description="N6-(pyridoxal phosphate)lysine" evidence="5">
    <location>
        <position position="242"/>
    </location>
</feature>
<accession>A0AAD9NSG0</accession>
<dbReference type="GO" id="GO:0005829">
    <property type="term" value="C:cytosol"/>
    <property type="evidence" value="ECO:0007669"/>
    <property type="project" value="TreeGrafter"/>
</dbReference>
<keyword evidence="3" id="KW-0663">Pyridoxal phosphate</keyword>
<proteinExistence type="inferred from homology"/>
<gene>
    <name evidence="7" type="ORF">NP493_410g00003</name>
</gene>
<dbReference type="PIRSF" id="PIRSF017617">
    <property type="entry name" value="Thr_aldolase"/>
    <property type="match status" value="1"/>
</dbReference>
<evidence type="ECO:0000313" key="7">
    <source>
        <dbReference type="EMBL" id="KAK2181102.1"/>
    </source>
</evidence>
<dbReference type="AlphaFoldDB" id="A0AAD9NSG0"/>
<dbReference type="InterPro" id="IPR015424">
    <property type="entry name" value="PyrdxlP-dep_Trfase"/>
</dbReference>
<evidence type="ECO:0000313" key="8">
    <source>
        <dbReference type="Proteomes" id="UP001209878"/>
    </source>
</evidence>
<dbReference type="GO" id="GO:0006545">
    <property type="term" value="P:glycine biosynthetic process"/>
    <property type="evidence" value="ECO:0007669"/>
    <property type="project" value="TreeGrafter"/>
</dbReference>
<dbReference type="Gene3D" id="3.40.640.10">
    <property type="entry name" value="Type I PLP-dependent aspartate aminotransferase-like (Major domain)"/>
    <property type="match status" value="1"/>
</dbReference>
<protein>
    <recommendedName>
        <fullName evidence="6">Aromatic amino acid beta-eliminating lyase/threonine aldolase domain-containing protein</fullName>
    </recommendedName>
</protein>